<sequence>MFDAEINRALTAAVDLLNTAEGQHSAKPIPDDLTSIEALKKFVAARDSSLGWTASGADRDEVDRVRDLRRSVAAIWTAEEGEAPVEKLNSLLEGVGTKVVPTSEGSGDESAYRAVPIPVSSKPADVMTASIANALQFLVVQGETGRMRTCKGADCDAAIVDLTRNRSKLFCDFGNCANRAHVRAYRARQAALRESAKRGGSEAAAKKSAAAGEAAAEEKSGRSKPSSAEKAAELEEPTSVSSVAAKEFRDRMRDDLMEKRDKKDKKSKKKGKKKSKK</sequence>
<reference evidence="3 4" key="1">
    <citation type="submission" date="2021-03" db="EMBL/GenBank/DDBJ databases">
        <title>Sequencing the genomes of 1000 actinobacteria strains.</title>
        <authorList>
            <person name="Klenk H.-P."/>
        </authorList>
    </citation>
    <scope>NUCLEOTIDE SEQUENCE [LARGE SCALE GENOMIC DNA]</scope>
    <source>
        <strain evidence="3 4">DSM 12544</strain>
    </source>
</reference>
<keyword evidence="4" id="KW-1185">Reference proteome</keyword>
<comment type="caution">
    <text evidence="3">The sequence shown here is derived from an EMBL/GenBank/DDBJ whole genome shotgun (WGS) entry which is preliminary data.</text>
</comment>
<dbReference type="PANTHER" id="PTHR35525">
    <property type="entry name" value="BLL6575 PROTEIN"/>
    <property type="match status" value="1"/>
</dbReference>
<protein>
    <submittedName>
        <fullName evidence="3">RNA-binding Zn ribbon-like protein</fullName>
    </submittedName>
</protein>
<proteinExistence type="predicted"/>
<accession>A0ABS4T4N6</accession>
<dbReference type="Proteomes" id="UP001519331">
    <property type="component" value="Unassembled WGS sequence"/>
</dbReference>
<evidence type="ECO:0000313" key="4">
    <source>
        <dbReference type="Proteomes" id="UP001519331"/>
    </source>
</evidence>
<dbReference type="SUPFAM" id="SSF160904">
    <property type="entry name" value="Jann2411-like"/>
    <property type="match status" value="1"/>
</dbReference>
<dbReference type="EMBL" id="JAGINX010000001">
    <property type="protein sequence ID" value="MBP2319410.1"/>
    <property type="molecule type" value="Genomic_DNA"/>
</dbReference>
<dbReference type="InterPro" id="IPR023286">
    <property type="entry name" value="ABATE_dom_sf"/>
</dbReference>
<evidence type="ECO:0000256" key="1">
    <source>
        <dbReference type="SAM" id="MobiDB-lite"/>
    </source>
</evidence>
<name>A0ABS4T4N6_9MICC</name>
<dbReference type="InterPro" id="IPR010852">
    <property type="entry name" value="ABATE"/>
</dbReference>
<dbReference type="Pfam" id="PF11706">
    <property type="entry name" value="zf-CGNR"/>
    <property type="match status" value="1"/>
</dbReference>
<dbReference type="Pfam" id="PF07336">
    <property type="entry name" value="ABATE"/>
    <property type="match status" value="1"/>
</dbReference>
<dbReference type="PANTHER" id="PTHR35525:SF3">
    <property type="entry name" value="BLL6575 PROTEIN"/>
    <property type="match status" value="1"/>
</dbReference>
<feature type="domain" description="Zinc finger CGNR" evidence="2">
    <location>
        <begin position="146"/>
        <end position="189"/>
    </location>
</feature>
<evidence type="ECO:0000259" key="2">
    <source>
        <dbReference type="Pfam" id="PF11706"/>
    </source>
</evidence>
<evidence type="ECO:0000313" key="3">
    <source>
        <dbReference type="EMBL" id="MBP2319410.1"/>
    </source>
</evidence>
<organism evidence="3 4">
    <name type="scientific">Nesterenkonia lacusekhoensis</name>
    <dbReference type="NCBI Taxonomy" id="150832"/>
    <lineage>
        <taxon>Bacteria</taxon>
        <taxon>Bacillati</taxon>
        <taxon>Actinomycetota</taxon>
        <taxon>Actinomycetes</taxon>
        <taxon>Micrococcales</taxon>
        <taxon>Micrococcaceae</taxon>
        <taxon>Nesterenkonia</taxon>
    </lineage>
</organism>
<dbReference type="RefSeq" id="WP_210050634.1">
    <property type="nucleotide sequence ID" value="NZ_JAGINX010000001.1"/>
</dbReference>
<feature type="compositionally biased region" description="Basic residues" evidence="1">
    <location>
        <begin position="262"/>
        <end position="277"/>
    </location>
</feature>
<dbReference type="InterPro" id="IPR021005">
    <property type="entry name" value="Znf_CGNR"/>
</dbReference>
<gene>
    <name evidence="3" type="ORF">JOF45_002429</name>
</gene>
<feature type="region of interest" description="Disordered" evidence="1">
    <location>
        <begin position="195"/>
        <end position="277"/>
    </location>
</feature>
<feature type="compositionally biased region" description="Low complexity" evidence="1">
    <location>
        <begin position="201"/>
        <end position="214"/>
    </location>
</feature>
<dbReference type="Gene3D" id="1.10.3300.10">
    <property type="entry name" value="Jann2411-like domain"/>
    <property type="match status" value="1"/>
</dbReference>
<feature type="compositionally biased region" description="Basic and acidic residues" evidence="1">
    <location>
        <begin position="246"/>
        <end position="261"/>
    </location>
</feature>